<dbReference type="Pfam" id="PF11891">
    <property type="entry name" value="RETICULATA-like"/>
    <property type="match status" value="1"/>
</dbReference>
<feature type="transmembrane region" description="Helical" evidence="9">
    <location>
        <begin position="85"/>
        <end position="106"/>
    </location>
</feature>
<evidence type="ECO:0000256" key="1">
    <source>
        <dbReference type="ARBA" id="ARBA00004508"/>
    </source>
</evidence>
<reference evidence="10 11" key="1">
    <citation type="journal article" date="2020" name="Nat. Food">
        <title>A phased Vanilla planifolia genome enables genetic improvement of flavour and production.</title>
        <authorList>
            <person name="Hasing T."/>
            <person name="Tang H."/>
            <person name="Brym M."/>
            <person name="Khazi F."/>
            <person name="Huang T."/>
            <person name="Chambers A.H."/>
        </authorList>
    </citation>
    <scope>NUCLEOTIDE SEQUENCE [LARGE SCALE GENOMIC DNA]</scope>
    <source>
        <tissue evidence="10">Leaf</tissue>
    </source>
</reference>
<dbReference type="AlphaFoldDB" id="A0A835QHE0"/>
<evidence type="ECO:0000256" key="6">
    <source>
        <dbReference type="ARBA" id="ARBA00022946"/>
    </source>
</evidence>
<dbReference type="Proteomes" id="UP000639772">
    <property type="component" value="Chromosome 9"/>
</dbReference>
<accession>A0A835QHE0</accession>
<organism evidence="10 11">
    <name type="scientific">Vanilla planifolia</name>
    <name type="common">Vanilla</name>
    <dbReference type="NCBI Taxonomy" id="51239"/>
    <lineage>
        <taxon>Eukaryota</taxon>
        <taxon>Viridiplantae</taxon>
        <taxon>Streptophyta</taxon>
        <taxon>Embryophyta</taxon>
        <taxon>Tracheophyta</taxon>
        <taxon>Spermatophyta</taxon>
        <taxon>Magnoliopsida</taxon>
        <taxon>Liliopsida</taxon>
        <taxon>Asparagales</taxon>
        <taxon>Orchidaceae</taxon>
        <taxon>Vanilloideae</taxon>
        <taxon>Vanilleae</taxon>
        <taxon>Vanilla</taxon>
    </lineage>
</organism>
<evidence type="ECO:0000256" key="4">
    <source>
        <dbReference type="ARBA" id="ARBA00022640"/>
    </source>
</evidence>
<comment type="subcellular location">
    <subcellularLocation>
        <location evidence="1">Plastid</location>
        <location evidence="1">Chloroplast membrane</location>
        <topology evidence="1">Multi-pass membrane protein</topology>
    </subcellularLocation>
</comment>
<gene>
    <name evidence="10" type="ORF">HPP92_018380</name>
</gene>
<keyword evidence="6" id="KW-0809">Transit peptide</keyword>
<dbReference type="GO" id="GO:0031969">
    <property type="term" value="C:chloroplast membrane"/>
    <property type="evidence" value="ECO:0007669"/>
    <property type="project" value="UniProtKB-SubCell"/>
</dbReference>
<comment type="similarity">
    <text evidence="2">Belongs to the RETICULATA family.</text>
</comment>
<dbReference type="EMBL" id="JADCNM010000009">
    <property type="protein sequence ID" value="KAG0469052.1"/>
    <property type="molecule type" value="Genomic_DNA"/>
</dbReference>
<evidence type="ECO:0000256" key="2">
    <source>
        <dbReference type="ARBA" id="ARBA00010793"/>
    </source>
</evidence>
<feature type="transmembrane region" description="Helical" evidence="9">
    <location>
        <begin position="28"/>
        <end position="48"/>
    </location>
</feature>
<sequence>MEELVGVSACVLGDMSSRPNFGLNELDFVFSTVVVGSILNFLLMYLLAPTASAASSTASSLPSHMFAAGSYSLLSRIAALASKGATFAAVGFAAGLAGTAISNWLISLRRRMDPSFEPPNKPPPTLLNAATWAVHMGVSSNLRYQTLNGVEFMLARALPPALFKVSVVALRCLNNVLGGMTFVMLAKMTGSQKVEEKANE</sequence>
<dbReference type="PANTHER" id="PTHR31620:SF15">
    <property type="entry name" value="PROTEIN RETICULATA-RELATED 2, CHLOROPLASTIC-RELATED"/>
    <property type="match status" value="1"/>
</dbReference>
<name>A0A835QHE0_VANPL</name>
<dbReference type="OrthoDB" id="497268at2759"/>
<evidence type="ECO:0000313" key="10">
    <source>
        <dbReference type="EMBL" id="KAG0469052.1"/>
    </source>
</evidence>
<evidence type="ECO:0000313" key="11">
    <source>
        <dbReference type="Proteomes" id="UP000639772"/>
    </source>
</evidence>
<evidence type="ECO:0000256" key="8">
    <source>
        <dbReference type="ARBA" id="ARBA00023136"/>
    </source>
</evidence>
<keyword evidence="8 9" id="KW-0472">Membrane</keyword>
<dbReference type="PANTHER" id="PTHR31620">
    <property type="entry name" value="PROTEIN RETICULATA-RELATED 2, CHLOROPLASTIC-RELATED"/>
    <property type="match status" value="1"/>
</dbReference>
<keyword evidence="7 9" id="KW-1133">Transmembrane helix</keyword>
<keyword evidence="4" id="KW-0934">Plastid</keyword>
<evidence type="ECO:0000256" key="7">
    <source>
        <dbReference type="ARBA" id="ARBA00022989"/>
    </source>
</evidence>
<evidence type="ECO:0000256" key="5">
    <source>
        <dbReference type="ARBA" id="ARBA00022692"/>
    </source>
</evidence>
<comment type="caution">
    <text evidence="10">The sequence shown here is derived from an EMBL/GenBank/DDBJ whole genome shotgun (WGS) entry which is preliminary data.</text>
</comment>
<evidence type="ECO:0000256" key="3">
    <source>
        <dbReference type="ARBA" id="ARBA00022528"/>
    </source>
</evidence>
<protein>
    <submittedName>
        <fullName evidence="10">Uncharacterized protein</fullName>
    </submittedName>
</protein>
<proteinExistence type="inferred from homology"/>
<dbReference type="InterPro" id="IPR021825">
    <property type="entry name" value="RETICULATA-related"/>
</dbReference>
<keyword evidence="3" id="KW-0150">Chloroplast</keyword>
<evidence type="ECO:0000256" key="9">
    <source>
        <dbReference type="SAM" id="Phobius"/>
    </source>
</evidence>
<keyword evidence="5 9" id="KW-0812">Transmembrane</keyword>